<evidence type="ECO:0000313" key="1">
    <source>
        <dbReference type="EMBL" id="CAG8550705.1"/>
    </source>
</evidence>
<evidence type="ECO:0000313" key="2">
    <source>
        <dbReference type="Proteomes" id="UP000789375"/>
    </source>
</evidence>
<proteinExistence type="predicted"/>
<organism evidence="1 2">
    <name type="scientific">Funneliformis mosseae</name>
    <name type="common">Endomycorrhizal fungus</name>
    <name type="synonym">Glomus mosseae</name>
    <dbReference type="NCBI Taxonomy" id="27381"/>
    <lineage>
        <taxon>Eukaryota</taxon>
        <taxon>Fungi</taxon>
        <taxon>Fungi incertae sedis</taxon>
        <taxon>Mucoromycota</taxon>
        <taxon>Glomeromycotina</taxon>
        <taxon>Glomeromycetes</taxon>
        <taxon>Glomerales</taxon>
        <taxon>Glomeraceae</taxon>
        <taxon>Funneliformis</taxon>
    </lineage>
</organism>
<keyword evidence="2" id="KW-1185">Reference proteome</keyword>
<reference evidence="1" key="1">
    <citation type="submission" date="2021-06" db="EMBL/GenBank/DDBJ databases">
        <authorList>
            <person name="Kallberg Y."/>
            <person name="Tangrot J."/>
            <person name="Rosling A."/>
        </authorList>
    </citation>
    <scope>NUCLEOTIDE SEQUENCE</scope>
    <source>
        <strain evidence="1">87-6 pot B 2015</strain>
    </source>
</reference>
<protein>
    <submittedName>
        <fullName evidence="1">11000_t:CDS:1</fullName>
    </submittedName>
</protein>
<sequence>MTDDYELDPECGCFGSSSQTPNMHIFIGESFAIDDSSIGYSTIGTALKVENRCPVIKN</sequence>
<accession>A0A9N9FQL1</accession>
<dbReference type="EMBL" id="CAJVPP010001355">
    <property type="protein sequence ID" value="CAG8550705.1"/>
    <property type="molecule type" value="Genomic_DNA"/>
</dbReference>
<name>A0A9N9FQL1_FUNMO</name>
<gene>
    <name evidence="1" type="ORF">FMOSSE_LOCUS6452</name>
</gene>
<dbReference type="AlphaFoldDB" id="A0A9N9FQL1"/>
<dbReference type="Proteomes" id="UP000789375">
    <property type="component" value="Unassembled WGS sequence"/>
</dbReference>
<comment type="caution">
    <text evidence="1">The sequence shown here is derived from an EMBL/GenBank/DDBJ whole genome shotgun (WGS) entry which is preliminary data.</text>
</comment>